<keyword evidence="1" id="KW-1133">Transmembrane helix</keyword>
<dbReference type="EMBL" id="LCPW01000013">
    <property type="protein sequence ID" value="KKW05628.1"/>
    <property type="molecule type" value="Genomic_DNA"/>
</dbReference>
<comment type="caution">
    <text evidence="2">The sequence shown here is derived from an EMBL/GenBank/DDBJ whole genome shotgun (WGS) entry which is preliminary data.</text>
</comment>
<dbReference type="AlphaFoldDB" id="A0A0G1VGG4"/>
<dbReference type="Proteomes" id="UP000034119">
    <property type="component" value="Unassembled WGS sequence"/>
</dbReference>
<evidence type="ECO:0000313" key="2">
    <source>
        <dbReference type="EMBL" id="KKW05628.1"/>
    </source>
</evidence>
<keyword evidence="1" id="KW-0472">Membrane</keyword>
<proteinExistence type="predicted"/>
<keyword evidence="1" id="KW-0812">Transmembrane</keyword>
<gene>
    <name evidence="2" type="ORF">UY40_C0013G0006</name>
</gene>
<name>A0A0G1VGG4_9BACT</name>
<reference evidence="2 3" key="1">
    <citation type="journal article" date="2015" name="Nature">
        <title>rRNA introns, odd ribosomes, and small enigmatic genomes across a large radiation of phyla.</title>
        <authorList>
            <person name="Brown C.T."/>
            <person name="Hug L.A."/>
            <person name="Thomas B.C."/>
            <person name="Sharon I."/>
            <person name="Castelle C.J."/>
            <person name="Singh A."/>
            <person name="Wilkins M.J."/>
            <person name="Williams K.H."/>
            <person name="Banfield J.F."/>
        </authorList>
    </citation>
    <scope>NUCLEOTIDE SEQUENCE [LARGE SCALE GENOMIC DNA]</scope>
</reference>
<organism evidence="2 3">
    <name type="scientific">candidate division CPR1 bacterium GW2011_GWC1_49_13</name>
    <dbReference type="NCBI Taxonomy" id="1618342"/>
    <lineage>
        <taxon>Bacteria</taxon>
        <taxon>candidate division CPR1</taxon>
    </lineage>
</organism>
<accession>A0A0G1VGG4</accession>
<protein>
    <submittedName>
        <fullName evidence="2">Uncharacterized protein</fullName>
    </submittedName>
</protein>
<evidence type="ECO:0000256" key="1">
    <source>
        <dbReference type="SAM" id="Phobius"/>
    </source>
</evidence>
<feature type="transmembrane region" description="Helical" evidence="1">
    <location>
        <begin position="12"/>
        <end position="29"/>
    </location>
</feature>
<evidence type="ECO:0000313" key="3">
    <source>
        <dbReference type="Proteomes" id="UP000034119"/>
    </source>
</evidence>
<sequence length="32" mass="3523">MGPLYILESWWWYAAVAATSGATAMATLMDDE</sequence>